<dbReference type="AlphaFoldDB" id="A0A9D1JMM8"/>
<sequence length="423" mass="47295">MYCGFQHNTNLKTISFPKLKTLSGMYASLNSVCAYCTNLEIVNLDSLTSLTSRALSSAFQNCKKLKTLSFPSLNPQSFNNYNDQFHTMLANVSDCTVHFPYSIKKVISEWQDVISGFGGNNTIILFDLHAVYLNFISDKQNIEISVNDEIFTEMSGYAVAGDIEYACYSQDDNLLLLETLNNLEENSVVDINVNFAQTINKVTLNVGISGLDVTFYAGNLKIPAVEESNGNYVLNVIGQNKNIRYYINGENNYSDAEGVINLTGENITQNADIYPVTLKTFVRPNLTENGELGGNSFAAASTGDVSSSYGVYKVFNGNETDYFWANADINTITFYNPQALRVSSLVIEYYSSSSTYLPASITVQGSNNNTDWEDIASFEYETGLSRTLNINSQRFYKYHRLIMPEKSVYLRICEIEINASYKE</sequence>
<reference evidence="1" key="2">
    <citation type="journal article" date="2021" name="PeerJ">
        <title>Extensive microbial diversity within the chicken gut microbiome revealed by metagenomics and culture.</title>
        <authorList>
            <person name="Gilroy R."/>
            <person name="Ravi A."/>
            <person name="Getino M."/>
            <person name="Pursley I."/>
            <person name="Horton D.L."/>
            <person name="Alikhan N.F."/>
            <person name="Baker D."/>
            <person name="Gharbi K."/>
            <person name="Hall N."/>
            <person name="Watson M."/>
            <person name="Adriaenssens E.M."/>
            <person name="Foster-Nyarko E."/>
            <person name="Jarju S."/>
            <person name="Secka A."/>
            <person name="Antonio M."/>
            <person name="Oren A."/>
            <person name="Chaudhuri R.R."/>
            <person name="La Ragione R."/>
            <person name="Hildebrand F."/>
            <person name="Pallen M.J."/>
        </authorList>
    </citation>
    <scope>NUCLEOTIDE SEQUENCE</scope>
    <source>
        <strain evidence="1">6276</strain>
    </source>
</reference>
<accession>A0A9D1JMM8</accession>
<evidence type="ECO:0000313" key="1">
    <source>
        <dbReference type="EMBL" id="HIS35674.1"/>
    </source>
</evidence>
<dbReference type="SUPFAM" id="SSF52047">
    <property type="entry name" value="RNI-like"/>
    <property type="match status" value="1"/>
</dbReference>
<organism evidence="1 2">
    <name type="scientific">Candidatus Scatousia excrementigallinarum</name>
    <dbReference type="NCBI Taxonomy" id="2840935"/>
    <lineage>
        <taxon>Bacteria</taxon>
        <taxon>Candidatus Scatousia</taxon>
    </lineage>
</organism>
<dbReference type="InterPro" id="IPR032675">
    <property type="entry name" value="LRR_dom_sf"/>
</dbReference>
<comment type="caution">
    <text evidence="1">The sequence shown here is derived from an EMBL/GenBank/DDBJ whole genome shotgun (WGS) entry which is preliminary data.</text>
</comment>
<proteinExistence type="predicted"/>
<dbReference type="Gene3D" id="2.60.120.260">
    <property type="entry name" value="Galactose-binding domain-like"/>
    <property type="match status" value="1"/>
</dbReference>
<dbReference type="Gene3D" id="3.80.10.10">
    <property type="entry name" value="Ribonuclease Inhibitor"/>
    <property type="match status" value="1"/>
</dbReference>
<reference evidence="1" key="1">
    <citation type="submission" date="2020-10" db="EMBL/GenBank/DDBJ databases">
        <authorList>
            <person name="Gilroy R."/>
        </authorList>
    </citation>
    <scope>NUCLEOTIDE SEQUENCE</scope>
    <source>
        <strain evidence="1">6276</strain>
    </source>
</reference>
<name>A0A9D1JMM8_9BACT</name>
<dbReference type="Proteomes" id="UP000823928">
    <property type="component" value="Unassembled WGS sequence"/>
</dbReference>
<dbReference type="InterPro" id="IPR008979">
    <property type="entry name" value="Galactose-bd-like_sf"/>
</dbReference>
<dbReference type="EMBL" id="DVIU01000075">
    <property type="protein sequence ID" value="HIS35674.1"/>
    <property type="molecule type" value="Genomic_DNA"/>
</dbReference>
<evidence type="ECO:0000313" key="2">
    <source>
        <dbReference type="Proteomes" id="UP000823928"/>
    </source>
</evidence>
<gene>
    <name evidence="1" type="ORF">IAC10_03470</name>
</gene>
<protein>
    <recommendedName>
        <fullName evidence="3">F5/8 type C domain-containing protein</fullName>
    </recommendedName>
</protein>
<dbReference type="SUPFAM" id="SSF49785">
    <property type="entry name" value="Galactose-binding domain-like"/>
    <property type="match status" value="1"/>
</dbReference>
<evidence type="ECO:0008006" key="3">
    <source>
        <dbReference type="Google" id="ProtNLM"/>
    </source>
</evidence>